<organism evidence="1 2">
    <name type="scientific">Metabacillus arenae</name>
    <dbReference type="NCBI Taxonomy" id="2771434"/>
    <lineage>
        <taxon>Bacteria</taxon>
        <taxon>Bacillati</taxon>
        <taxon>Bacillota</taxon>
        <taxon>Bacilli</taxon>
        <taxon>Bacillales</taxon>
        <taxon>Bacillaceae</taxon>
        <taxon>Metabacillus</taxon>
    </lineage>
</organism>
<dbReference type="RefSeq" id="WP_191154817.1">
    <property type="nucleotide sequence ID" value="NZ_JACXAI010000001.1"/>
</dbReference>
<proteinExistence type="predicted"/>
<gene>
    <name evidence="1" type="ORF">IC621_00935</name>
</gene>
<dbReference type="AlphaFoldDB" id="A0A926RVF8"/>
<sequence length="55" mass="6182">MHNKQQLQECISECESALTHIINAIGKLEVPESMQSLIHAKKDLQECISACRSML</sequence>
<comment type="caution">
    <text evidence="1">The sequence shown here is derived from an EMBL/GenBank/DDBJ whole genome shotgun (WGS) entry which is preliminary data.</text>
</comment>
<protein>
    <submittedName>
        <fullName evidence="1">Uncharacterized protein</fullName>
    </submittedName>
</protein>
<evidence type="ECO:0000313" key="2">
    <source>
        <dbReference type="Proteomes" id="UP000626844"/>
    </source>
</evidence>
<dbReference type="Proteomes" id="UP000626844">
    <property type="component" value="Unassembled WGS sequence"/>
</dbReference>
<reference evidence="1" key="1">
    <citation type="submission" date="2020-09" db="EMBL/GenBank/DDBJ databases">
        <title>A novel bacterium of genus Bacillus, isolated from South China Sea.</title>
        <authorList>
            <person name="Huang H."/>
            <person name="Mo K."/>
            <person name="Hu Y."/>
        </authorList>
    </citation>
    <scope>NUCLEOTIDE SEQUENCE</scope>
    <source>
        <strain evidence="1">IB182487</strain>
    </source>
</reference>
<accession>A0A926RVF8</accession>
<keyword evidence="2" id="KW-1185">Reference proteome</keyword>
<dbReference type="EMBL" id="JACXAI010000001">
    <property type="protein sequence ID" value="MBD1378781.1"/>
    <property type="molecule type" value="Genomic_DNA"/>
</dbReference>
<evidence type="ECO:0000313" key="1">
    <source>
        <dbReference type="EMBL" id="MBD1378781.1"/>
    </source>
</evidence>
<name>A0A926RVF8_9BACI</name>